<evidence type="ECO:0000313" key="1">
    <source>
        <dbReference type="EMBL" id="MEU7293352.1"/>
    </source>
</evidence>
<dbReference type="EMBL" id="JBEZAM010000008">
    <property type="protein sequence ID" value="MEU7293352.1"/>
    <property type="molecule type" value="Genomic_DNA"/>
</dbReference>
<reference evidence="1 2" key="1">
    <citation type="submission" date="2024-06" db="EMBL/GenBank/DDBJ databases">
        <title>The Natural Products Discovery Center: Release of the First 8490 Sequenced Strains for Exploring Actinobacteria Biosynthetic Diversity.</title>
        <authorList>
            <person name="Kalkreuter E."/>
            <person name="Kautsar S.A."/>
            <person name="Yang D."/>
            <person name="Bader C.D."/>
            <person name="Teijaro C.N."/>
            <person name="Fluegel L."/>
            <person name="Davis C.M."/>
            <person name="Simpson J.R."/>
            <person name="Lauterbach L."/>
            <person name="Steele A.D."/>
            <person name="Gui C."/>
            <person name="Meng S."/>
            <person name="Li G."/>
            <person name="Viehrig K."/>
            <person name="Ye F."/>
            <person name="Su P."/>
            <person name="Kiefer A.F."/>
            <person name="Nichols A."/>
            <person name="Cepeda A.J."/>
            <person name="Yan W."/>
            <person name="Fan B."/>
            <person name="Jiang Y."/>
            <person name="Adhikari A."/>
            <person name="Zheng C.-J."/>
            <person name="Schuster L."/>
            <person name="Cowan T.M."/>
            <person name="Smanski M.J."/>
            <person name="Chevrette M.G."/>
            <person name="De Carvalho L.P.S."/>
            <person name="Shen B."/>
        </authorList>
    </citation>
    <scope>NUCLEOTIDE SEQUENCE [LARGE SCALE GENOMIC DNA]</scope>
    <source>
        <strain evidence="1 2">NPDC045705</strain>
    </source>
</reference>
<accession>A0ABV3CT19</accession>
<organism evidence="1 2">
    <name type="scientific">Streptomyces exfoliatus</name>
    <name type="common">Streptomyces hydrogenans</name>
    <dbReference type="NCBI Taxonomy" id="1905"/>
    <lineage>
        <taxon>Bacteria</taxon>
        <taxon>Bacillati</taxon>
        <taxon>Actinomycetota</taxon>
        <taxon>Actinomycetes</taxon>
        <taxon>Kitasatosporales</taxon>
        <taxon>Streptomycetaceae</taxon>
        <taxon>Streptomyces</taxon>
    </lineage>
</organism>
<name>A0ABV3CT19_STREX</name>
<keyword evidence="2" id="KW-1185">Reference proteome</keyword>
<gene>
    <name evidence="1" type="ORF">AB0A76_09130</name>
</gene>
<evidence type="ECO:0000313" key="2">
    <source>
        <dbReference type="Proteomes" id="UP001551210"/>
    </source>
</evidence>
<proteinExistence type="predicted"/>
<sequence>MTDLYAYLAERTDEPDPDRRALSGGWIPNRPAASVEALAIDVAQTVRLTHNYFGPLRVSLWPQQDDEPHPMNRFEPAPAHAEAYEYGAVPTA</sequence>
<protein>
    <submittedName>
        <fullName evidence="1">Uncharacterized protein</fullName>
    </submittedName>
</protein>
<dbReference type="Proteomes" id="UP001551210">
    <property type="component" value="Unassembled WGS sequence"/>
</dbReference>
<dbReference type="RefSeq" id="WP_359205706.1">
    <property type="nucleotide sequence ID" value="NZ_JBEZAM010000008.1"/>
</dbReference>
<comment type="caution">
    <text evidence="1">The sequence shown here is derived from an EMBL/GenBank/DDBJ whole genome shotgun (WGS) entry which is preliminary data.</text>
</comment>